<dbReference type="AlphaFoldDB" id="A0A1Y1VWU3"/>
<accession>A0A1Y1VWU3</accession>
<evidence type="ECO:0000313" key="1">
    <source>
        <dbReference type="EMBL" id="ORX65456.1"/>
    </source>
</evidence>
<dbReference type="Proteomes" id="UP000193922">
    <property type="component" value="Unassembled WGS sequence"/>
</dbReference>
<keyword evidence="2" id="KW-1185">Reference proteome</keyword>
<name>A0A1Y1VWU3_9FUNG</name>
<gene>
    <name evidence="1" type="ORF">DL89DRAFT_101088</name>
</gene>
<sequence>MWQVRSKQSNRNVACLFARLAPCIPELAFSLPQICGYRLHRLGLLRGRLSSIVHQGHWTVVAAHCDSYYCNILKHSVVWMGARS</sequence>
<protein>
    <submittedName>
        <fullName evidence="1">Uncharacterized protein</fullName>
    </submittedName>
</protein>
<dbReference type="GeneID" id="63799635"/>
<reference evidence="1 2" key="1">
    <citation type="submission" date="2016-07" db="EMBL/GenBank/DDBJ databases">
        <title>Pervasive Adenine N6-methylation of Active Genes in Fungi.</title>
        <authorList>
            <consortium name="DOE Joint Genome Institute"/>
            <person name="Mondo S.J."/>
            <person name="Dannebaum R.O."/>
            <person name="Kuo R.C."/>
            <person name="Labutti K."/>
            <person name="Haridas S."/>
            <person name="Kuo A."/>
            <person name="Salamov A."/>
            <person name="Ahrendt S.R."/>
            <person name="Lipzen A."/>
            <person name="Sullivan W."/>
            <person name="Andreopoulos W.B."/>
            <person name="Clum A."/>
            <person name="Lindquist E."/>
            <person name="Daum C."/>
            <person name="Ramamoorthy G.K."/>
            <person name="Gryganskyi A."/>
            <person name="Culley D."/>
            <person name="Magnuson J.K."/>
            <person name="James T.Y."/>
            <person name="O'Malley M.A."/>
            <person name="Stajich J.E."/>
            <person name="Spatafora J.W."/>
            <person name="Visel A."/>
            <person name="Grigoriev I.V."/>
        </authorList>
    </citation>
    <scope>NUCLEOTIDE SEQUENCE [LARGE SCALE GENOMIC DNA]</scope>
    <source>
        <strain evidence="1 2">ATCC 12442</strain>
    </source>
</reference>
<organism evidence="1 2">
    <name type="scientific">Linderina pennispora</name>
    <dbReference type="NCBI Taxonomy" id="61395"/>
    <lineage>
        <taxon>Eukaryota</taxon>
        <taxon>Fungi</taxon>
        <taxon>Fungi incertae sedis</taxon>
        <taxon>Zoopagomycota</taxon>
        <taxon>Kickxellomycotina</taxon>
        <taxon>Kickxellomycetes</taxon>
        <taxon>Kickxellales</taxon>
        <taxon>Kickxellaceae</taxon>
        <taxon>Linderina</taxon>
    </lineage>
</organism>
<proteinExistence type="predicted"/>
<evidence type="ECO:0000313" key="2">
    <source>
        <dbReference type="Proteomes" id="UP000193922"/>
    </source>
</evidence>
<dbReference type="RefSeq" id="XP_040739649.1">
    <property type="nucleotide sequence ID" value="XM_040882987.1"/>
</dbReference>
<dbReference type="EMBL" id="MCFD01000029">
    <property type="protein sequence ID" value="ORX65456.1"/>
    <property type="molecule type" value="Genomic_DNA"/>
</dbReference>
<comment type="caution">
    <text evidence="1">The sequence shown here is derived from an EMBL/GenBank/DDBJ whole genome shotgun (WGS) entry which is preliminary data.</text>
</comment>